<protein>
    <submittedName>
        <fullName evidence="1">Uncharacterized protein</fullName>
    </submittedName>
</protein>
<organism evidence="1 2">
    <name type="scientific">Vaccinium darrowii</name>
    <dbReference type="NCBI Taxonomy" id="229202"/>
    <lineage>
        <taxon>Eukaryota</taxon>
        <taxon>Viridiplantae</taxon>
        <taxon>Streptophyta</taxon>
        <taxon>Embryophyta</taxon>
        <taxon>Tracheophyta</taxon>
        <taxon>Spermatophyta</taxon>
        <taxon>Magnoliopsida</taxon>
        <taxon>eudicotyledons</taxon>
        <taxon>Gunneridae</taxon>
        <taxon>Pentapetalae</taxon>
        <taxon>asterids</taxon>
        <taxon>Ericales</taxon>
        <taxon>Ericaceae</taxon>
        <taxon>Vaccinioideae</taxon>
        <taxon>Vaccinieae</taxon>
        <taxon>Vaccinium</taxon>
    </lineage>
</organism>
<evidence type="ECO:0000313" key="1">
    <source>
        <dbReference type="EMBL" id="KAH7848351.1"/>
    </source>
</evidence>
<dbReference type="Proteomes" id="UP000828048">
    <property type="component" value="Chromosome 7"/>
</dbReference>
<dbReference type="EMBL" id="CM037157">
    <property type="protein sequence ID" value="KAH7848351.1"/>
    <property type="molecule type" value="Genomic_DNA"/>
</dbReference>
<proteinExistence type="predicted"/>
<name>A0ACB7Y4V7_9ERIC</name>
<keyword evidence="2" id="KW-1185">Reference proteome</keyword>
<gene>
    <name evidence="1" type="ORF">Vadar_001745</name>
</gene>
<evidence type="ECO:0000313" key="2">
    <source>
        <dbReference type="Proteomes" id="UP000828048"/>
    </source>
</evidence>
<accession>A0ACB7Y4V7</accession>
<reference evidence="1 2" key="1">
    <citation type="journal article" date="2021" name="Hortic Res">
        <title>High-quality reference genome and annotation aids understanding of berry development for evergreen blueberry (Vaccinium darrowii).</title>
        <authorList>
            <person name="Yu J."/>
            <person name="Hulse-Kemp A.M."/>
            <person name="Babiker E."/>
            <person name="Staton M."/>
        </authorList>
    </citation>
    <scope>NUCLEOTIDE SEQUENCE [LARGE SCALE GENOMIC DNA]</scope>
    <source>
        <strain evidence="2">cv. NJ 8807/NJ 8810</strain>
        <tissue evidence="1">Young leaf</tissue>
    </source>
</reference>
<sequence length="477" mass="52177">MESSSLSASSSSSAASEALMKALISRGWCFGDVEQVKALIVIQSALHGGSCTVDVVESELANLDLRSVGGKSLPDPSLLRKSSHFQGPKVLQISSVRDISRSSTADTSGGSNNRRLLRFILTDGHSEITAIEYSHIPSIADDVVPGTKVRLESKAQVHSGIVCLNPKVITVLGGVVPTLYEEWQMNKKYSGFDRSFIKTSKEGDMGGPPPFEKLQIAAVSRQKPQGRSSQYSGSTSSSFGPTVPVQDGILESTKTTNALHDSDSKVDVTDKNAKLASDKERSEEKPSSSEERPKEKPSSSEARPKEVAEAVPVQNQAAAQKLLQKLNQPNWDGRHSRGSRGRQHRGKGRQEESPVFTLDEYERRKAGANISVRDELAGVSQDEALAWQLQNQFDMEDHQVQRAPRDSDAENIKMSMFSFQRDNAGSHDETVFCGYTEGLNVIHSGDQFCSVDVFFGSFQHRSPLKTERRPLAAEAWL</sequence>
<comment type="caution">
    <text evidence="1">The sequence shown here is derived from an EMBL/GenBank/DDBJ whole genome shotgun (WGS) entry which is preliminary data.</text>
</comment>